<feature type="domain" description="Glycosyltransferase 2-like" evidence="6">
    <location>
        <begin position="4"/>
        <end position="151"/>
    </location>
</feature>
<dbReference type="Proteomes" id="UP000197596">
    <property type="component" value="Unassembled WGS sequence"/>
</dbReference>
<keyword evidence="2" id="KW-1003">Cell membrane</keyword>
<protein>
    <submittedName>
        <fullName evidence="7">Glycosyl transferase</fullName>
    </submittedName>
</protein>
<dbReference type="GO" id="GO:0005886">
    <property type="term" value="C:plasma membrane"/>
    <property type="evidence" value="ECO:0007669"/>
    <property type="project" value="UniProtKB-SubCell"/>
</dbReference>
<dbReference type="RefSeq" id="WP_088751783.1">
    <property type="nucleotide sequence ID" value="NZ_NJGU01000008.1"/>
</dbReference>
<dbReference type="AlphaFoldDB" id="A0A246WP62"/>
<keyword evidence="3" id="KW-0328">Glycosyltransferase</keyword>
<sequence>MIGIVIPAHNEEALLDGCLAAARTCATHPGLLAEPVRIVVVLDACTDDSAAIAHRHPVDIETVDAMNVGHARAQGARHMLAAGARWLAFTDADTLVAPDWLTVQLALRADAVCGTVDVSDWREHPHHVWEKFRSEYCDRDGHGHIHGANFGISAEAYQRCGGFKPLSCHEDVDLVHALQATGATIAWSAAPRVTTSARLASKSRGGFGDTLRNWAQPVPLPPGA</sequence>
<evidence type="ECO:0000259" key="6">
    <source>
        <dbReference type="Pfam" id="PF00535"/>
    </source>
</evidence>
<dbReference type="PANTHER" id="PTHR43646">
    <property type="entry name" value="GLYCOSYLTRANSFERASE"/>
    <property type="match status" value="1"/>
</dbReference>
<keyword evidence="5" id="KW-0472">Membrane</keyword>
<dbReference type="EMBL" id="NJGU01000008">
    <property type="protein sequence ID" value="OWY28156.1"/>
    <property type="molecule type" value="Genomic_DNA"/>
</dbReference>
<keyword evidence="4 7" id="KW-0808">Transferase</keyword>
<comment type="caution">
    <text evidence="7">The sequence shown here is derived from an EMBL/GenBank/DDBJ whole genome shotgun (WGS) entry which is preliminary data.</text>
</comment>
<evidence type="ECO:0000256" key="3">
    <source>
        <dbReference type="ARBA" id="ARBA00022676"/>
    </source>
</evidence>
<evidence type="ECO:0000256" key="5">
    <source>
        <dbReference type="ARBA" id="ARBA00023136"/>
    </source>
</evidence>
<dbReference type="Pfam" id="PF00535">
    <property type="entry name" value="Glycos_transf_2"/>
    <property type="match status" value="1"/>
</dbReference>
<comment type="subcellular location">
    <subcellularLocation>
        <location evidence="1">Cell membrane</location>
    </subcellularLocation>
</comment>
<proteinExistence type="predicted"/>
<dbReference type="PANTHER" id="PTHR43646:SF2">
    <property type="entry name" value="GLYCOSYLTRANSFERASE 2-LIKE DOMAIN-CONTAINING PROTEIN"/>
    <property type="match status" value="1"/>
</dbReference>
<evidence type="ECO:0000256" key="1">
    <source>
        <dbReference type="ARBA" id="ARBA00004236"/>
    </source>
</evidence>
<accession>A0A246WP62</accession>
<reference evidence="7 8" key="1">
    <citation type="submission" date="2017-06" db="EMBL/GenBank/DDBJ databases">
        <title>Herbaspirillum phytohormonus sp. nov., isolated from the root nodule of Robinia pseudoacacia in lead-zinc mine.</title>
        <authorList>
            <person name="Fan M."/>
            <person name="Lin Y."/>
        </authorList>
    </citation>
    <scope>NUCLEOTIDE SEQUENCE [LARGE SCALE GENOMIC DNA]</scope>
    <source>
        <strain evidence="7 8">HZ10</strain>
    </source>
</reference>
<gene>
    <name evidence="7" type="ORF">CEJ42_16180</name>
</gene>
<evidence type="ECO:0000256" key="4">
    <source>
        <dbReference type="ARBA" id="ARBA00022679"/>
    </source>
</evidence>
<organism evidence="7 8">
    <name type="scientific">Herbaspirillum robiniae</name>
    <dbReference type="NCBI Taxonomy" id="2014887"/>
    <lineage>
        <taxon>Bacteria</taxon>
        <taxon>Pseudomonadati</taxon>
        <taxon>Pseudomonadota</taxon>
        <taxon>Betaproteobacteria</taxon>
        <taxon>Burkholderiales</taxon>
        <taxon>Oxalobacteraceae</taxon>
        <taxon>Herbaspirillum</taxon>
    </lineage>
</organism>
<evidence type="ECO:0000313" key="7">
    <source>
        <dbReference type="EMBL" id="OWY28156.1"/>
    </source>
</evidence>
<evidence type="ECO:0000256" key="2">
    <source>
        <dbReference type="ARBA" id="ARBA00022475"/>
    </source>
</evidence>
<dbReference type="InterPro" id="IPR029044">
    <property type="entry name" value="Nucleotide-diphossugar_trans"/>
</dbReference>
<name>A0A246WP62_9BURK</name>
<dbReference type="SUPFAM" id="SSF53448">
    <property type="entry name" value="Nucleotide-diphospho-sugar transferases"/>
    <property type="match status" value="1"/>
</dbReference>
<dbReference type="Gene3D" id="3.90.550.10">
    <property type="entry name" value="Spore Coat Polysaccharide Biosynthesis Protein SpsA, Chain A"/>
    <property type="match status" value="1"/>
</dbReference>
<dbReference type="GO" id="GO:0016757">
    <property type="term" value="F:glycosyltransferase activity"/>
    <property type="evidence" value="ECO:0007669"/>
    <property type="project" value="UniProtKB-KW"/>
</dbReference>
<dbReference type="InterPro" id="IPR001173">
    <property type="entry name" value="Glyco_trans_2-like"/>
</dbReference>
<evidence type="ECO:0000313" key="8">
    <source>
        <dbReference type="Proteomes" id="UP000197596"/>
    </source>
</evidence>